<protein>
    <submittedName>
        <fullName evidence="1">Uncharacterized protein</fullName>
    </submittedName>
</protein>
<comment type="caution">
    <text evidence="1">The sequence shown here is derived from an EMBL/GenBank/DDBJ whole genome shotgun (WGS) entry which is preliminary data.</text>
</comment>
<proteinExistence type="predicted"/>
<organism evidence="1 2">
    <name type="scientific">Amycolatopsis minnesotensis</name>
    <dbReference type="NCBI Taxonomy" id="337894"/>
    <lineage>
        <taxon>Bacteria</taxon>
        <taxon>Bacillati</taxon>
        <taxon>Actinomycetota</taxon>
        <taxon>Actinomycetes</taxon>
        <taxon>Pseudonocardiales</taxon>
        <taxon>Pseudonocardiaceae</taxon>
        <taxon>Amycolatopsis</taxon>
    </lineage>
</organism>
<reference evidence="1 2" key="1">
    <citation type="journal article" date="2019" name="Int. J. Syst. Evol. Microbiol.">
        <title>The Global Catalogue of Microorganisms (GCM) 10K type strain sequencing project: providing services to taxonomists for standard genome sequencing and annotation.</title>
        <authorList>
            <consortium name="The Broad Institute Genomics Platform"/>
            <consortium name="The Broad Institute Genome Sequencing Center for Infectious Disease"/>
            <person name="Wu L."/>
            <person name="Ma J."/>
        </authorList>
    </citation>
    <scope>NUCLEOTIDE SEQUENCE [LARGE SCALE GENOMIC DNA]</scope>
    <source>
        <strain evidence="1 2">JCM 14545</strain>
    </source>
</reference>
<evidence type="ECO:0000313" key="2">
    <source>
        <dbReference type="Proteomes" id="UP001501116"/>
    </source>
</evidence>
<accession>A0ABN2QCH7</accession>
<evidence type="ECO:0000313" key="1">
    <source>
        <dbReference type="EMBL" id="GAA1949205.1"/>
    </source>
</evidence>
<gene>
    <name evidence="1" type="ORF">GCM10009754_17220</name>
</gene>
<name>A0ABN2QCH7_9PSEU</name>
<dbReference type="Proteomes" id="UP001501116">
    <property type="component" value="Unassembled WGS sequence"/>
</dbReference>
<keyword evidence="2" id="KW-1185">Reference proteome</keyword>
<dbReference type="EMBL" id="BAAANN010000005">
    <property type="protein sequence ID" value="GAA1949205.1"/>
    <property type="molecule type" value="Genomic_DNA"/>
</dbReference>
<sequence>MLHAVRAMSFNEHMAKLHELAARRDGFGLDPEVRRRRDSGEVHRVRAPLGHEAILFSRYDDVRAVHDDAERLRLADPLEYKHRAPIHGPRSLPLAW</sequence>